<evidence type="ECO:0000313" key="3">
    <source>
        <dbReference type="Proteomes" id="UP000295703"/>
    </source>
</evidence>
<dbReference type="AlphaFoldDB" id="A0A4R8RLC7"/>
<name>A0A4R8RLC7_COLTR</name>
<gene>
    <name evidence="2" type="ORF">CTRI78_v002700</name>
</gene>
<keyword evidence="3" id="KW-1185">Reference proteome</keyword>
<proteinExistence type="predicted"/>
<dbReference type="Proteomes" id="UP000295703">
    <property type="component" value="Unassembled WGS sequence"/>
</dbReference>
<sequence>MAFPGAFEPDMNPRLTSLTLTQIPRRSSGHLIMKLLRFFELLGLQERAIRYSLCLSSHRSPVLLRGLRHLRLEFEADPMEDPAGWSTSDDLDAEALMNMHEGEGFSFFGDERPQTRGDATKKKAAAGNTSSTHLPSSPADLRNRFPFTESNGGYMDFRDTWVGRSCVQRVFIGTGVVGSDKAVNEYMKLITQPSLRSRIGPASPAQVTAGIPEGALLFHAAWDAMVMPTGATPPQIAEIQKMHDVLEALKTFRLQSRAEYEAAKKAAVGDARAEHSFWSGRLEVSVQQSMAHYRAHSYWR</sequence>
<evidence type="ECO:0000313" key="2">
    <source>
        <dbReference type="EMBL" id="TDZ67822.1"/>
    </source>
</evidence>
<protein>
    <submittedName>
        <fullName evidence="2">Uncharacterized protein</fullName>
    </submittedName>
</protein>
<evidence type="ECO:0000256" key="1">
    <source>
        <dbReference type="SAM" id="MobiDB-lite"/>
    </source>
</evidence>
<feature type="region of interest" description="Disordered" evidence="1">
    <location>
        <begin position="107"/>
        <end position="142"/>
    </location>
</feature>
<accession>A0A4R8RLC7</accession>
<reference evidence="2 3" key="1">
    <citation type="submission" date="2018-12" db="EMBL/GenBank/DDBJ databases">
        <title>Genome sequence and assembly of Colletotrichum trifolii.</title>
        <authorList>
            <person name="Gan P."/>
            <person name="Shirasu K."/>
        </authorList>
    </citation>
    <scope>NUCLEOTIDE SEQUENCE [LARGE SCALE GENOMIC DNA]</scope>
    <source>
        <strain evidence="2 3">543-2</strain>
    </source>
</reference>
<comment type="caution">
    <text evidence="2">The sequence shown here is derived from an EMBL/GenBank/DDBJ whole genome shotgun (WGS) entry which is preliminary data.</text>
</comment>
<dbReference type="EMBL" id="RYZW01000015">
    <property type="protein sequence ID" value="TDZ67822.1"/>
    <property type="molecule type" value="Genomic_DNA"/>
</dbReference>
<feature type="compositionally biased region" description="Basic and acidic residues" evidence="1">
    <location>
        <begin position="109"/>
        <end position="121"/>
    </location>
</feature>
<organism evidence="2 3">
    <name type="scientific">Colletotrichum trifolii</name>
    <dbReference type="NCBI Taxonomy" id="5466"/>
    <lineage>
        <taxon>Eukaryota</taxon>
        <taxon>Fungi</taxon>
        <taxon>Dikarya</taxon>
        <taxon>Ascomycota</taxon>
        <taxon>Pezizomycotina</taxon>
        <taxon>Sordariomycetes</taxon>
        <taxon>Hypocreomycetidae</taxon>
        <taxon>Glomerellales</taxon>
        <taxon>Glomerellaceae</taxon>
        <taxon>Colletotrichum</taxon>
        <taxon>Colletotrichum orbiculare species complex</taxon>
    </lineage>
</organism>